<dbReference type="InterPro" id="IPR056772">
    <property type="entry name" value="RecA-like_ORC2"/>
</dbReference>
<comment type="subunit">
    <text evidence="5">Component of the origin recognition complex (ORC).</text>
</comment>
<evidence type="ECO:0000313" key="9">
    <source>
        <dbReference type="EMBL" id="WRT63727.1"/>
    </source>
</evidence>
<comment type="subcellular location">
    <subcellularLocation>
        <location evidence="1 5">Nucleus</location>
    </subcellularLocation>
</comment>
<dbReference type="Pfam" id="PF24882">
    <property type="entry name" value="WHD_ORC2"/>
    <property type="match status" value="1"/>
</dbReference>
<evidence type="ECO:0000259" key="8">
    <source>
        <dbReference type="Pfam" id="PF24882"/>
    </source>
</evidence>
<feature type="compositionally biased region" description="Low complexity" evidence="6">
    <location>
        <begin position="11"/>
        <end position="20"/>
    </location>
</feature>
<evidence type="ECO:0000256" key="1">
    <source>
        <dbReference type="ARBA" id="ARBA00004123"/>
    </source>
</evidence>
<dbReference type="EMBL" id="CP141881">
    <property type="protein sequence ID" value="WRT63727.1"/>
    <property type="molecule type" value="Genomic_DNA"/>
</dbReference>
<dbReference type="RefSeq" id="XP_062788467.1">
    <property type="nucleotide sequence ID" value="XM_062932416.1"/>
</dbReference>
<evidence type="ECO:0000256" key="4">
    <source>
        <dbReference type="ARBA" id="ARBA00023242"/>
    </source>
</evidence>
<dbReference type="InterPro" id="IPR007220">
    <property type="entry name" value="ORC2"/>
</dbReference>
<keyword evidence="4 5" id="KW-0539">Nucleus</keyword>
<dbReference type="InterPro" id="IPR056773">
    <property type="entry name" value="WHD_ORC2"/>
</dbReference>
<reference evidence="9 10" key="1">
    <citation type="submission" date="2024-01" db="EMBL/GenBank/DDBJ databases">
        <title>Comparative genomics of Cryptococcus and Kwoniella reveals pathogenesis evolution and contrasting modes of karyotype evolution via chromosome fusion or intercentromeric recombination.</title>
        <authorList>
            <person name="Coelho M.A."/>
            <person name="David-Palma M."/>
            <person name="Shea T."/>
            <person name="Bowers K."/>
            <person name="McGinley-Smith S."/>
            <person name="Mohammad A.W."/>
            <person name="Gnirke A."/>
            <person name="Yurkov A.M."/>
            <person name="Nowrousian M."/>
            <person name="Sun S."/>
            <person name="Cuomo C.A."/>
            <person name="Heitman J."/>
        </authorList>
    </citation>
    <scope>NUCLEOTIDE SEQUENCE [LARGE SCALE GENOMIC DNA]</scope>
    <source>
        <strain evidence="9">CBS 11374</strain>
    </source>
</reference>
<dbReference type="PANTHER" id="PTHR14052:SF0">
    <property type="entry name" value="ORIGIN RECOGNITION COMPLEX SUBUNIT 2"/>
    <property type="match status" value="1"/>
</dbReference>
<comment type="function">
    <text evidence="5">Component of the origin recognition complex (ORC) that binds origins of replication. DNA-binding is ATP-dependent. ORC is required to assemble the pre-replication complex necessary to initiate DNA replication.</text>
</comment>
<accession>A0ABZ1CPQ8</accession>
<evidence type="ECO:0000256" key="5">
    <source>
        <dbReference type="RuleBase" id="RU368084"/>
    </source>
</evidence>
<evidence type="ECO:0000256" key="6">
    <source>
        <dbReference type="SAM" id="MobiDB-lite"/>
    </source>
</evidence>
<dbReference type="GeneID" id="87952781"/>
<dbReference type="Pfam" id="PF04084">
    <property type="entry name" value="RecA-like_ORC2"/>
    <property type="match status" value="1"/>
</dbReference>
<sequence length="543" mass="60533">MPPRPSKRARPSSPTASPDPLTLEGIDDEPSASHLVSFLTRYADHQSSGSSSGDEGDHDGFDIPSEEEDDEDVDLDEEDDIDATPTKRAKMGLVGTSTPKKATPRKRKGSRTPGASTGMTPRKTPKRKVDPFEFELDGEGIIRISKADRYFQLISRSSKTSGNSYSLLTKPLSQNQYDMYTELSSKARESIRPPETFEERYDQWELELNEGFGLMFYGFGSKRNTINRFVKERLTKRGNVVVINGHFPQLGIRDVLSQIEDNLAVPQDIPIPPSSNSTTIERSAHRIYAHFLPTHAIPPFKKKDYRIAEGVLYLIIHNIDSHSLRKPLALSILALLASSPRIHIIATFDHLHAPLLFSPALNNTPPHTYCAGGWNGSIPMERGFNWIYHNMTTYAPYTSELSYLRLSASSHLSLSSSATGISEEGALQILRSVPPMAARLLKLLLTRQMSNLPPEPVHHIAYPANQVAPVFAVDNDILQSLAKEKFIAREEERYDALIGEYRDHGLVVEAGLDGEGRTGRWVWVPLGKAAVERVLETMKEVEV</sequence>
<evidence type="ECO:0000256" key="2">
    <source>
        <dbReference type="ARBA" id="ARBA00007421"/>
    </source>
</evidence>
<protein>
    <recommendedName>
        <fullName evidence="5">Origin recognition complex subunit 2</fullName>
    </recommendedName>
</protein>
<keyword evidence="10" id="KW-1185">Reference proteome</keyword>
<feature type="domain" description="Origin recognition complex subunit 2 RecA-like" evidence="7">
    <location>
        <begin position="198"/>
        <end position="391"/>
    </location>
</feature>
<keyword evidence="3 5" id="KW-0235">DNA replication</keyword>
<evidence type="ECO:0000259" key="7">
    <source>
        <dbReference type="Pfam" id="PF04084"/>
    </source>
</evidence>
<feature type="compositionally biased region" description="Basic residues" evidence="6">
    <location>
        <begin position="1"/>
        <end position="10"/>
    </location>
</feature>
<evidence type="ECO:0000256" key="3">
    <source>
        <dbReference type="ARBA" id="ARBA00022705"/>
    </source>
</evidence>
<proteinExistence type="inferred from homology"/>
<dbReference type="Proteomes" id="UP001329825">
    <property type="component" value="Chromosome 1"/>
</dbReference>
<dbReference type="PANTHER" id="PTHR14052">
    <property type="entry name" value="ORIGIN RECOGNITION COMPLEX SUBUNIT 2"/>
    <property type="match status" value="1"/>
</dbReference>
<name>A0ABZ1CPQ8_9TREE</name>
<comment type="similarity">
    <text evidence="2 5">Belongs to the ORC2 family.</text>
</comment>
<organism evidence="9 10">
    <name type="scientific">Kwoniella shivajii</name>
    <dbReference type="NCBI Taxonomy" id="564305"/>
    <lineage>
        <taxon>Eukaryota</taxon>
        <taxon>Fungi</taxon>
        <taxon>Dikarya</taxon>
        <taxon>Basidiomycota</taxon>
        <taxon>Agaricomycotina</taxon>
        <taxon>Tremellomycetes</taxon>
        <taxon>Tremellales</taxon>
        <taxon>Cryptococcaceae</taxon>
        <taxon>Kwoniella</taxon>
    </lineage>
</organism>
<feature type="domain" description="Origin recognition complex subunit 2 winged-helix" evidence="8">
    <location>
        <begin position="470"/>
        <end position="529"/>
    </location>
</feature>
<feature type="compositionally biased region" description="Acidic residues" evidence="6">
    <location>
        <begin position="64"/>
        <end position="82"/>
    </location>
</feature>
<feature type="region of interest" description="Disordered" evidence="6">
    <location>
        <begin position="1"/>
        <end position="126"/>
    </location>
</feature>
<evidence type="ECO:0000313" key="10">
    <source>
        <dbReference type="Proteomes" id="UP001329825"/>
    </source>
</evidence>
<gene>
    <name evidence="9" type="ORF">IL334_000650</name>
</gene>